<dbReference type="InterPro" id="IPR000481">
    <property type="entry name" value="GPCR_Pheromne_B_alpha_rcpt"/>
</dbReference>
<dbReference type="AlphaFoldDB" id="A8N6M4"/>
<feature type="transmembrane region" description="Helical" evidence="11">
    <location>
        <begin position="209"/>
        <end position="235"/>
    </location>
</feature>
<evidence type="ECO:0000256" key="11">
    <source>
        <dbReference type="SAM" id="Phobius"/>
    </source>
</evidence>
<feature type="transmembrane region" description="Helical" evidence="11">
    <location>
        <begin position="158"/>
        <end position="182"/>
    </location>
</feature>
<dbReference type="VEuPathDB" id="FungiDB:CC1G_07395"/>
<dbReference type="InParanoid" id="A8N6M4"/>
<dbReference type="eggNOG" id="ENOG502S44N">
    <property type="taxonomic scope" value="Eukaryota"/>
</dbReference>
<feature type="transmembrane region" description="Helical" evidence="11">
    <location>
        <begin position="6"/>
        <end position="23"/>
    </location>
</feature>
<dbReference type="GO" id="GO:0000750">
    <property type="term" value="P:pheromone-dependent signal transduction involved in conjugation with cellular fusion"/>
    <property type="evidence" value="ECO:0007669"/>
    <property type="project" value="TreeGrafter"/>
</dbReference>
<keyword evidence="3" id="KW-0589">Pheromone response</keyword>
<reference evidence="12 13" key="1">
    <citation type="journal article" date="2010" name="Proc. Natl. Acad. Sci. U.S.A.">
        <title>Insights into evolution of multicellular fungi from the assembled chromosomes of the mushroom Coprinopsis cinerea (Coprinus cinereus).</title>
        <authorList>
            <person name="Stajich J.E."/>
            <person name="Wilke S.K."/>
            <person name="Ahren D."/>
            <person name="Au C.H."/>
            <person name="Birren B.W."/>
            <person name="Borodovsky M."/>
            <person name="Burns C."/>
            <person name="Canback B."/>
            <person name="Casselton L.A."/>
            <person name="Cheng C.K."/>
            <person name="Deng J."/>
            <person name="Dietrich F.S."/>
            <person name="Fargo D.C."/>
            <person name="Farman M.L."/>
            <person name="Gathman A.C."/>
            <person name="Goldberg J."/>
            <person name="Guigo R."/>
            <person name="Hoegger P.J."/>
            <person name="Hooker J.B."/>
            <person name="Huggins A."/>
            <person name="James T.Y."/>
            <person name="Kamada T."/>
            <person name="Kilaru S."/>
            <person name="Kodira C."/>
            <person name="Kues U."/>
            <person name="Kupfer D."/>
            <person name="Kwan H.S."/>
            <person name="Lomsadze A."/>
            <person name="Li W."/>
            <person name="Lilly W.W."/>
            <person name="Ma L.J."/>
            <person name="Mackey A.J."/>
            <person name="Manning G."/>
            <person name="Martin F."/>
            <person name="Muraguchi H."/>
            <person name="Natvig D.O."/>
            <person name="Palmerini H."/>
            <person name="Ramesh M.A."/>
            <person name="Rehmeyer C.J."/>
            <person name="Roe B.A."/>
            <person name="Shenoy N."/>
            <person name="Stanke M."/>
            <person name="Ter-Hovhannisyan V."/>
            <person name="Tunlid A."/>
            <person name="Velagapudi R."/>
            <person name="Vision T.J."/>
            <person name="Zeng Q."/>
            <person name="Zolan M.E."/>
            <person name="Pukkila P.J."/>
        </authorList>
    </citation>
    <scope>NUCLEOTIDE SEQUENCE [LARGE SCALE GENOMIC DNA]</scope>
    <source>
        <strain evidence="13">Okayama-7 / 130 / ATCC MYA-4618 / FGSC 9003</strain>
    </source>
</reference>
<comment type="caution">
    <text evidence="12">The sequence shown here is derived from an EMBL/GenBank/DDBJ whole genome shotgun (WGS) entry which is preliminary data.</text>
</comment>
<dbReference type="STRING" id="240176.A8N6M4"/>
<feature type="transmembrane region" description="Helical" evidence="11">
    <location>
        <begin position="74"/>
        <end position="92"/>
    </location>
</feature>
<dbReference type="OrthoDB" id="2874149at2759"/>
<evidence type="ECO:0000256" key="6">
    <source>
        <dbReference type="ARBA" id="ARBA00023040"/>
    </source>
</evidence>
<dbReference type="RefSeq" id="XP_001830480.1">
    <property type="nucleotide sequence ID" value="XM_001830428.2"/>
</dbReference>
<dbReference type="EMBL" id="AACS02000003">
    <property type="protein sequence ID" value="EAU91360.1"/>
    <property type="molecule type" value="Genomic_DNA"/>
</dbReference>
<comment type="subcellular location">
    <subcellularLocation>
        <location evidence="1">Membrane</location>
        <topology evidence="1">Multi-pass membrane protein</topology>
    </subcellularLocation>
</comment>
<keyword evidence="6" id="KW-0297">G-protein coupled receptor</keyword>
<proteinExistence type="inferred from homology"/>
<feature type="compositionally biased region" description="Low complexity" evidence="10">
    <location>
        <begin position="431"/>
        <end position="450"/>
    </location>
</feature>
<dbReference type="PRINTS" id="PR00899">
    <property type="entry name" value="GPCRSTE3"/>
</dbReference>
<accession>A8N6M4</accession>
<evidence type="ECO:0000256" key="5">
    <source>
        <dbReference type="ARBA" id="ARBA00022989"/>
    </source>
</evidence>
<evidence type="ECO:0000256" key="9">
    <source>
        <dbReference type="ARBA" id="ARBA00023224"/>
    </source>
</evidence>
<protein>
    <submittedName>
        <fullName evidence="12">RCB1</fullName>
    </submittedName>
</protein>
<evidence type="ECO:0000256" key="8">
    <source>
        <dbReference type="ARBA" id="ARBA00023170"/>
    </source>
</evidence>
<keyword evidence="5 11" id="KW-1133">Transmembrane helix</keyword>
<dbReference type="KEGG" id="cci:CC1G_07395"/>
<dbReference type="PANTHER" id="PTHR28097:SF1">
    <property type="entry name" value="PHEROMONE A FACTOR RECEPTOR"/>
    <property type="match status" value="1"/>
</dbReference>
<feature type="transmembrane region" description="Helical" evidence="11">
    <location>
        <begin position="112"/>
        <end position="133"/>
    </location>
</feature>
<feature type="transmembrane region" description="Helical" evidence="11">
    <location>
        <begin position="277"/>
        <end position="293"/>
    </location>
</feature>
<evidence type="ECO:0000313" key="12">
    <source>
        <dbReference type="EMBL" id="EAU91360.1"/>
    </source>
</evidence>
<gene>
    <name evidence="12" type="ORF">CC1G_07395</name>
</gene>
<keyword evidence="9" id="KW-0807">Transducer</keyword>
<dbReference type="Pfam" id="PF02076">
    <property type="entry name" value="STE3"/>
    <property type="match status" value="1"/>
</dbReference>
<evidence type="ECO:0000313" key="13">
    <source>
        <dbReference type="Proteomes" id="UP000001861"/>
    </source>
</evidence>
<keyword evidence="7 11" id="KW-0472">Membrane</keyword>
<dbReference type="GeneID" id="6006922"/>
<sequence>MPAVNHAFSAFSFIALVLVLIPLPWHLEAWNTGTILYIFWTSISLLNYFINSIIWDGNDVNWAPVWCDISSKLIIGVMFGIPCASLCINRRLYYIATVRSVTKSKQDKRRGILVDCAIGIIAPMIFMALHYVVQGHRFDIFEDIGCYPTIYNVTVAYALIYGPLLLIPLISGVYATLSIIAFRRRQTEFRDILSSSTNSHTTISRYFRLMALGSVEIVLGFPLALTTCIVNATLIPVQPWISWEDTHFEFGTVLNVPAEDWRSKTATAVMLEVTSRWMSIVFALLFFGFFGFADEAKKNYRAWAERAARLVGVKWDLDEDRTRVNTPSSSFGNSPFYKFKSSNGNGMRSTGDLPIYVQQEVIKKRDSFDSFSDLTIRSMEEKNFKPTSNMTTAATQDLARTNLTIAIEVLPPAPVYPSCASPSHLEAQTHSPNSTKSKSSSRRQSFPVSVTADGSSSFLDLSTPSPDSVLSAGPNHRV</sequence>
<comment type="similarity">
    <text evidence="2">Belongs to the G-protein coupled receptor 4 family.</text>
</comment>
<name>A8N6M4_COPC7</name>
<evidence type="ECO:0000256" key="1">
    <source>
        <dbReference type="ARBA" id="ARBA00004141"/>
    </source>
</evidence>
<dbReference type="OMA" id="IPPLIWH"/>
<evidence type="ECO:0000256" key="7">
    <source>
        <dbReference type="ARBA" id="ARBA00023136"/>
    </source>
</evidence>
<dbReference type="PANTHER" id="PTHR28097">
    <property type="entry name" value="PHEROMONE A FACTOR RECEPTOR"/>
    <property type="match status" value="1"/>
</dbReference>
<organism evidence="12 13">
    <name type="scientific">Coprinopsis cinerea (strain Okayama-7 / 130 / ATCC MYA-4618 / FGSC 9003)</name>
    <name type="common">Inky cap fungus</name>
    <name type="synonym">Hormographiella aspergillata</name>
    <dbReference type="NCBI Taxonomy" id="240176"/>
    <lineage>
        <taxon>Eukaryota</taxon>
        <taxon>Fungi</taxon>
        <taxon>Dikarya</taxon>
        <taxon>Basidiomycota</taxon>
        <taxon>Agaricomycotina</taxon>
        <taxon>Agaricomycetes</taxon>
        <taxon>Agaricomycetidae</taxon>
        <taxon>Agaricales</taxon>
        <taxon>Agaricineae</taxon>
        <taxon>Psathyrellaceae</taxon>
        <taxon>Coprinopsis</taxon>
    </lineage>
</organism>
<feature type="region of interest" description="Disordered" evidence="10">
    <location>
        <begin position="420"/>
        <end position="478"/>
    </location>
</feature>
<dbReference type="Proteomes" id="UP000001861">
    <property type="component" value="Unassembled WGS sequence"/>
</dbReference>
<evidence type="ECO:0000256" key="10">
    <source>
        <dbReference type="SAM" id="MobiDB-lite"/>
    </source>
</evidence>
<keyword evidence="4 11" id="KW-0812">Transmembrane</keyword>
<keyword evidence="8" id="KW-0675">Receptor</keyword>
<dbReference type="CDD" id="cd14966">
    <property type="entry name" value="7tmD_STE3"/>
    <property type="match status" value="1"/>
</dbReference>
<dbReference type="GO" id="GO:0004934">
    <property type="term" value="F:mating-type alpha-factor pheromone receptor activity"/>
    <property type="evidence" value="ECO:0007669"/>
    <property type="project" value="InterPro"/>
</dbReference>
<dbReference type="PRINTS" id="PR00901">
    <property type="entry name" value="PHEROMONEBAR"/>
</dbReference>
<dbReference type="GO" id="GO:0005886">
    <property type="term" value="C:plasma membrane"/>
    <property type="evidence" value="ECO:0007669"/>
    <property type="project" value="TreeGrafter"/>
</dbReference>
<dbReference type="FunCoup" id="A8N6M4">
    <property type="interactions" value="88"/>
</dbReference>
<dbReference type="InterPro" id="IPR001499">
    <property type="entry name" value="GPCR_STE3"/>
</dbReference>
<evidence type="ECO:0000256" key="3">
    <source>
        <dbReference type="ARBA" id="ARBA00022507"/>
    </source>
</evidence>
<keyword evidence="13" id="KW-1185">Reference proteome</keyword>
<feature type="transmembrane region" description="Helical" evidence="11">
    <location>
        <begin position="35"/>
        <end position="54"/>
    </location>
</feature>
<evidence type="ECO:0000256" key="2">
    <source>
        <dbReference type="ARBA" id="ARBA00011085"/>
    </source>
</evidence>
<evidence type="ECO:0000256" key="4">
    <source>
        <dbReference type="ARBA" id="ARBA00022692"/>
    </source>
</evidence>
<feature type="compositionally biased region" description="Polar residues" evidence="10">
    <location>
        <begin position="452"/>
        <end position="468"/>
    </location>
</feature>